<comment type="similarity">
    <text evidence="1">Belongs to the ABC transporter superfamily.</text>
</comment>
<dbReference type="GO" id="GO:0005886">
    <property type="term" value="C:plasma membrane"/>
    <property type="evidence" value="ECO:0007669"/>
    <property type="project" value="UniProtKB-ARBA"/>
</dbReference>
<gene>
    <name evidence="10" type="ORF">SAMN05878391_0374</name>
</gene>
<evidence type="ECO:0000259" key="9">
    <source>
        <dbReference type="PROSITE" id="PS50893"/>
    </source>
</evidence>
<dbReference type="PROSITE" id="PS00211">
    <property type="entry name" value="ABC_TRANSPORTER_1"/>
    <property type="match status" value="1"/>
</dbReference>
<dbReference type="GO" id="GO:0005524">
    <property type="term" value="F:ATP binding"/>
    <property type="evidence" value="ECO:0007669"/>
    <property type="project" value="UniProtKB-KW"/>
</dbReference>
<proteinExistence type="inferred from homology"/>
<keyword evidence="5 10" id="KW-0067">ATP-binding</keyword>
<dbReference type="InterPro" id="IPR003439">
    <property type="entry name" value="ABC_transporter-like_ATP-bd"/>
</dbReference>
<dbReference type="SUPFAM" id="SSF52540">
    <property type="entry name" value="P-loop containing nucleoside triphosphate hydrolases"/>
    <property type="match status" value="1"/>
</dbReference>
<dbReference type="Gene3D" id="3.30.70.260">
    <property type="match status" value="1"/>
</dbReference>
<organism evidence="10 11">
    <name type="scientific">Salinicoccus kekensis</name>
    <dbReference type="NCBI Taxonomy" id="714307"/>
    <lineage>
        <taxon>Bacteria</taxon>
        <taxon>Bacillati</taxon>
        <taxon>Bacillota</taxon>
        <taxon>Bacilli</taxon>
        <taxon>Bacillales</taxon>
        <taxon>Staphylococcaceae</taxon>
        <taxon>Salinicoccus</taxon>
    </lineage>
</organism>
<dbReference type="PANTHER" id="PTHR43166">
    <property type="entry name" value="AMINO ACID IMPORT ATP-BINDING PROTEIN"/>
    <property type="match status" value="1"/>
</dbReference>
<accession>A0A285U8Z6</accession>
<dbReference type="OrthoDB" id="9784332at2"/>
<evidence type="ECO:0000256" key="7">
    <source>
        <dbReference type="ARBA" id="ARBA00022970"/>
    </source>
</evidence>
<dbReference type="EMBL" id="OBQF01000001">
    <property type="protein sequence ID" value="SOC38322.1"/>
    <property type="molecule type" value="Genomic_DNA"/>
</dbReference>
<dbReference type="FunFam" id="3.40.50.300:FF:000056">
    <property type="entry name" value="Cell division ATP-binding protein FtsE"/>
    <property type="match status" value="1"/>
</dbReference>
<dbReference type="PROSITE" id="PS50893">
    <property type="entry name" value="ABC_TRANSPORTER_2"/>
    <property type="match status" value="1"/>
</dbReference>
<evidence type="ECO:0000256" key="3">
    <source>
        <dbReference type="ARBA" id="ARBA00022475"/>
    </source>
</evidence>
<keyword evidence="7" id="KW-0029">Amino-acid transport</keyword>
<dbReference type="AlphaFoldDB" id="A0A285U8Z6"/>
<dbReference type="InterPro" id="IPR017871">
    <property type="entry name" value="ABC_transporter-like_CS"/>
</dbReference>
<dbReference type="GO" id="GO:0006865">
    <property type="term" value="P:amino acid transport"/>
    <property type="evidence" value="ECO:0007669"/>
    <property type="project" value="UniProtKB-KW"/>
</dbReference>
<dbReference type="CDD" id="cd03258">
    <property type="entry name" value="ABC_MetN_methionine_transporter"/>
    <property type="match status" value="1"/>
</dbReference>
<evidence type="ECO:0000256" key="4">
    <source>
        <dbReference type="ARBA" id="ARBA00022741"/>
    </source>
</evidence>
<keyword evidence="8" id="KW-0472">Membrane</keyword>
<dbReference type="SMART" id="SM00382">
    <property type="entry name" value="AAA"/>
    <property type="match status" value="1"/>
</dbReference>
<protein>
    <submittedName>
        <fullName evidence="10">D-methionine transport system ATP-binding protein</fullName>
    </submittedName>
</protein>
<dbReference type="InterPro" id="IPR045865">
    <property type="entry name" value="ACT-like_dom_sf"/>
</dbReference>
<dbReference type="GO" id="GO:0016887">
    <property type="term" value="F:ATP hydrolysis activity"/>
    <property type="evidence" value="ECO:0007669"/>
    <property type="project" value="InterPro"/>
</dbReference>
<dbReference type="RefSeq" id="WP_097038550.1">
    <property type="nucleotide sequence ID" value="NZ_OBQF01000001.1"/>
</dbReference>
<dbReference type="InterPro" id="IPR050086">
    <property type="entry name" value="MetN_ABC_transporter-like"/>
</dbReference>
<evidence type="ECO:0000256" key="2">
    <source>
        <dbReference type="ARBA" id="ARBA00022448"/>
    </source>
</evidence>
<keyword evidence="4" id="KW-0547">Nucleotide-binding</keyword>
<dbReference type="Proteomes" id="UP000219412">
    <property type="component" value="Unassembled WGS sequence"/>
</dbReference>
<keyword evidence="11" id="KW-1185">Reference proteome</keyword>
<evidence type="ECO:0000256" key="6">
    <source>
        <dbReference type="ARBA" id="ARBA00022967"/>
    </source>
</evidence>
<evidence type="ECO:0000313" key="10">
    <source>
        <dbReference type="EMBL" id="SOC38322.1"/>
    </source>
</evidence>
<dbReference type="InterPro" id="IPR041701">
    <property type="entry name" value="MetN_ABC"/>
</dbReference>
<dbReference type="Pfam" id="PF09383">
    <property type="entry name" value="NIL"/>
    <property type="match status" value="1"/>
</dbReference>
<dbReference type="SMART" id="SM00930">
    <property type="entry name" value="NIL"/>
    <property type="match status" value="1"/>
</dbReference>
<dbReference type="PANTHER" id="PTHR43166:SF30">
    <property type="entry name" value="METHIONINE IMPORT ATP-BINDING PROTEIN METN"/>
    <property type="match status" value="1"/>
</dbReference>
<evidence type="ECO:0000256" key="1">
    <source>
        <dbReference type="ARBA" id="ARBA00005417"/>
    </source>
</evidence>
<dbReference type="Pfam" id="PF00005">
    <property type="entry name" value="ABC_tran"/>
    <property type="match status" value="1"/>
</dbReference>
<dbReference type="InterPro" id="IPR003593">
    <property type="entry name" value="AAA+_ATPase"/>
</dbReference>
<reference evidence="11" key="1">
    <citation type="submission" date="2017-08" db="EMBL/GenBank/DDBJ databases">
        <authorList>
            <person name="Varghese N."/>
            <person name="Submissions S."/>
        </authorList>
    </citation>
    <scope>NUCLEOTIDE SEQUENCE [LARGE SCALE GENOMIC DNA]</scope>
    <source>
        <strain evidence="11">DSM 23173</strain>
    </source>
</reference>
<sequence length="337" mass="37748">MSIVFKDVTKTYLHKGKEINALRPTSLTIHEGEIFGLIGFSGAGKSTLLRLINMLESPTSGTIHVGDVEMTALSNKDLRIKRQKIGMIFQQFNLIESKTVAENINFVLKAADYPKDKRDGRIDELLELVGLSDKKTVYPKNLSGGQKQRVGIARALANDPDVLLSDEATSALDPDTTKTILSLLKRINKELGITIVVITHEMEVIKELAERVGVMSDGEIIELGDVYQIFSQPEHEVTRGFVQDIYDFEVPAHIEETAENQIITLKFLRESAEENHLNKLYRNYDLSISILNGRVEYINGIPLGILMLQVTGEANEIRRLIESIDKTPGVERAEIYD</sequence>
<keyword evidence="3" id="KW-1003">Cell membrane</keyword>
<evidence type="ECO:0000256" key="8">
    <source>
        <dbReference type="ARBA" id="ARBA00023136"/>
    </source>
</evidence>
<feature type="domain" description="ABC transporter" evidence="9">
    <location>
        <begin position="3"/>
        <end position="242"/>
    </location>
</feature>
<evidence type="ECO:0000313" key="11">
    <source>
        <dbReference type="Proteomes" id="UP000219412"/>
    </source>
</evidence>
<keyword evidence="2" id="KW-0813">Transport</keyword>
<dbReference type="InterPro" id="IPR018449">
    <property type="entry name" value="NIL_domain"/>
</dbReference>
<name>A0A285U8Z6_9STAP</name>
<dbReference type="SUPFAM" id="SSF55021">
    <property type="entry name" value="ACT-like"/>
    <property type="match status" value="1"/>
</dbReference>
<dbReference type="Gene3D" id="3.40.50.300">
    <property type="entry name" value="P-loop containing nucleotide triphosphate hydrolases"/>
    <property type="match status" value="1"/>
</dbReference>
<evidence type="ECO:0000256" key="5">
    <source>
        <dbReference type="ARBA" id="ARBA00022840"/>
    </source>
</evidence>
<keyword evidence="6" id="KW-1278">Translocase</keyword>
<dbReference type="InterPro" id="IPR027417">
    <property type="entry name" value="P-loop_NTPase"/>
</dbReference>